<dbReference type="Pfam" id="PF01565">
    <property type="entry name" value="FAD_binding_4"/>
    <property type="match status" value="1"/>
</dbReference>
<sequence>MPDFSGFTWVQPRDSDAAVTTKSAPRDHHPSALVSPRTLISPSVSAHKGYAIYKMEISRLSLLGLCSLLLTPHGGCAYSQQAPCDVLSATLPGLVTFPNSTLYAAENTYWSARQTTVHPNCFVTPKTTADVSTAIKILTSLHARFAVKGGGHAAFAGGSNVDKGVTIDLLRLTNITVSPDRKTVSVGAGNRWINVSQALDPLGLAVVAGRVADVGVGGVILGGGISYFSGVRGWACDNVRNYEVVLSSGQVVNASPATNRDLYWALRGGAGTNFGVVTRFDLVSFDQGDMWSNSLIFPGALNTTLIPLFQNLTVNGLPADPQAHTYFVLANIPQLGGYVINTDQFHATPPPANTIPPVFQSIDAVTPVLIKTVTVANISTMSKRIDQAYGLRQTWFDTAVSAMSAKLLVDLVPLFEAYVDKLHAAANGTDVTPLMIFQPIPVNVLQAMQTNGGNALGLEPNDGPLVIVQLAVSWSTSVLDGVVTSNAAALIDQINRLANSRKLGNGFNYINYAEPSQKVFESYGKGNLARLRATAYKYDPEAIFQQLWRGYFKLSG</sequence>
<dbReference type="InterPro" id="IPR016169">
    <property type="entry name" value="FAD-bd_PCMH_sub2"/>
</dbReference>
<accession>A0AAE0X594</accession>
<name>A0AAE0X594_9PEZI</name>
<comment type="similarity">
    <text evidence="1">Belongs to the oxygen-dependent FAD-linked oxidoreductase family.</text>
</comment>
<dbReference type="InterPro" id="IPR050416">
    <property type="entry name" value="FAD-linked_Oxidoreductase"/>
</dbReference>
<proteinExistence type="inferred from homology"/>
<dbReference type="EMBL" id="JAULSO010000003">
    <property type="protein sequence ID" value="KAK3685208.1"/>
    <property type="molecule type" value="Genomic_DNA"/>
</dbReference>
<dbReference type="Gene3D" id="3.30.465.10">
    <property type="match status" value="1"/>
</dbReference>
<protein>
    <recommendedName>
        <fullName evidence="5">FAD-binding PCMH-type domain-containing protein</fullName>
    </recommendedName>
</protein>
<evidence type="ECO:0000256" key="3">
    <source>
        <dbReference type="ARBA" id="ARBA00022827"/>
    </source>
</evidence>
<evidence type="ECO:0000256" key="1">
    <source>
        <dbReference type="ARBA" id="ARBA00005466"/>
    </source>
</evidence>
<reference evidence="6" key="1">
    <citation type="journal article" date="2023" name="Mol. Phylogenet. Evol.">
        <title>Genome-scale phylogeny and comparative genomics of the fungal order Sordariales.</title>
        <authorList>
            <person name="Hensen N."/>
            <person name="Bonometti L."/>
            <person name="Westerberg I."/>
            <person name="Brannstrom I.O."/>
            <person name="Guillou S."/>
            <person name="Cros-Aarteil S."/>
            <person name="Calhoun S."/>
            <person name="Haridas S."/>
            <person name="Kuo A."/>
            <person name="Mondo S."/>
            <person name="Pangilinan J."/>
            <person name="Riley R."/>
            <person name="LaButti K."/>
            <person name="Andreopoulos B."/>
            <person name="Lipzen A."/>
            <person name="Chen C."/>
            <person name="Yan M."/>
            <person name="Daum C."/>
            <person name="Ng V."/>
            <person name="Clum A."/>
            <person name="Steindorff A."/>
            <person name="Ohm R.A."/>
            <person name="Martin F."/>
            <person name="Silar P."/>
            <person name="Natvig D.O."/>
            <person name="Lalanne C."/>
            <person name="Gautier V."/>
            <person name="Ament-Velasquez S.L."/>
            <person name="Kruys A."/>
            <person name="Hutchinson M.I."/>
            <person name="Powell A.J."/>
            <person name="Barry K."/>
            <person name="Miller A.N."/>
            <person name="Grigoriev I.V."/>
            <person name="Debuchy R."/>
            <person name="Gladieux P."/>
            <person name="Hiltunen Thoren M."/>
            <person name="Johannesson H."/>
        </authorList>
    </citation>
    <scope>NUCLEOTIDE SEQUENCE</scope>
    <source>
        <strain evidence="6">CBS 314.62</strain>
    </source>
</reference>
<dbReference type="Proteomes" id="UP001270362">
    <property type="component" value="Unassembled WGS sequence"/>
</dbReference>
<keyword evidence="3" id="KW-0274">FAD</keyword>
<keyword evidence="2" id="KW-0285">Flavoprotein</keyword>
<dbReference type="PANTHER" id="PTHR42973">
    <property type="entry name" value="BINDING OXIDOREDUCTASE, PUTATIVE (AFU_ORTHOLOGUE AFUA_1G17690)-RELATED"/>
    <property type="match status" value="1"/>
</dbReference>
<evidence type="ECO:0000313" key="7">
    <source>
        <dbReference type="Proteomes" id="UP001270362"/>
    </source>
</evidence>
<gene>
    <name evidence="6" type="ORF">B0T22DRAFT_492171</name>
</gene>
<keyword evidence="7" id="KW-1185">Reference proteome</keyword>
<dbReference type="PROSITE" id="PS51387">
    <property type="entry name" value="FAD_PCMH"/>
    <property type="match status" value="1"/>
</dbReference>
<dbReference type="GO" id="GO:0016491">
    <property type="term" value="F:oxidoreductase activity"/>
    <property type="evidence" value="ECO:0007669"/>
    <property type="project" value="UniProtKB-KW"/>
</dbReference>
<feature type="domain" description="FAD-binding PCMH-type" evidence="5">
    <location>
        <begin position="115"/>
        <end position="287"/>
    </location>
</feature>
<evidence type="ECO:0000256" key="2">
    <source>
        <dbReference type="ARBA" id="ARBA00022630"/>
    </source>
</evidence>
<dbReference type="AlphaFoldDB" id="A0AAE0X594"/>
<organism evidence="6 7">
    <name type="scientific">Podospora appendiculata</name>
    <dbReference type="NCBI Taxonomy" id="314037"/>
    <lineage>
        <taxon>Eukaryota</taxon>
        <taxon>Fungi</taxon>
        <taxon>Dikarya</taxon>
        <taxon>Ascomycota</taxon>
        <taxon>Pezizomycotina</taxon>
        <taxon>Sordariomycetes</taxon>
        <taxon>Sordariomycetidae</taxon>
        <taxon>Sordariales</taxon>
        <taxon>Podosporaceae</taxon>
        <taxon>Podospora</taxon>
    </lineage>
</organism>
<dbReference type="GO" id="GO:0071949">
    <property type="term" value="F:FAD binding"/>
    <property type="evidence" value="ECO:0007669"/>
    <property type="project" value="InterPro"/>
</dbReference>
<dbReference type="SUPFAM" id="SSF56176">
    <property type="entry name" value="FAD-binding/transporter-associated domain-like"/>
    <property type="match status" value="1"/>
</dbReference>
<evidence type="ECO:0000256" key="4">
    <source>
        <dbReference type="ARBA" id="ARBA00023002"/>
    </source>
</evidence>
<evidence type="ECO:0000313" key="6">
    <source>
        <dbReference type="EMBL" id="KAK3685208.1"/>
    </source>
</evidence>
<dbReference type="InterPro" id="IPR006094">
    <property type="entry name" value="Oxid_FAD_bind_N"/>
</dbReference>
<reference evidence="6" key="2">
    <citation type="submission" date="2023-06" db="EMBL/GenBank/DDBJ databases">
        <authorList>
            <consortium name="Lawrence Berkeley National Laboratory"/>
            <person name="Haridas S."/>
            <person name="Hensen N."/>
            <person name="Bonometti L."/>
            <person name="Westerberg I."/>
            <person name="Brannstrom I.O."/>
            <person name="Guillou S."/>
            <person name="Cros-Aarteil S."/>
            <person name="Calhoun S."/>
            <person name="Kuo A."/>
            <person name="Mondo S."/>
            <person name="Pangilinan J."/>
            <person name="Riley R."/>
            <person name="Labutti K."/>
            <person name="Andreopoulos B."/>
            <person name="Lipzen A."/>
            <person name="Chen C."/>
            <person name="Yanf M."/>
            <person name="Daum C."/>
            <person name="Ng V."/>
            <person name="Clum A."/>
            <person name="Steindorff A."/>
            <person name="Ohm R."/>
            <person name="Martin F."/>
            <person name="Silar P."/>
            <person name="Natvig D."/>
            <person name="Lalanne C."/>
            <person name="Gautier V."/>
            <person name="Ament-Velasquez S.L."/>
            <person name="Kruys A."/>
            <person name="Hutchinson M.I."/>
            <person name="Powell A.J."/>
            <person name="Barry K."/>
            <person name="Miller A.N."/>
            <person name="Grigoriev I.V."/>
            <person name="Debuchy R."/>
            <person name="Gladieux P."/>
            <person name="Thoren M.H."/>
            <person name="Johannesson H."/>
        </authorList>
    </citation>
    <scope>NUCLEOTIDE SEQUENCE</scope>
    <source>
        <strain evidence="6">CBS 314.62</strain>
    </source>
</reference>
<comment type="caution">
    <text evidence="6">The sequence shown here is derived from an EMBL/GenBank/DDBJ whole genome shotgun (WGS) entry which is preliminary data.</text>
</comment>
<dbReference type="InterPro" id="IPR036318">
    <property type="entry name" value="FAD-bd_PCMH-like_sf"/>
</dbReference>
<evidence type="ECO:0000259" key="5">
    <source>
        <dbReference type="PROSITE" id="PS51387"/>
    </source>
</evidence>
<keyword evidence="4" id="KW-0560">Oxidoreductase</keyword>
<dbReference type="PANTHER" id="PTHR42973:SF54">
    <property type="entry name" value="FAD-BINDING PCMH-TYPE DOMAIN-CONTAINING PROTEIN"/>
    <property type="match status" value="1"/>
</dbReference>
<dbReference type="InterPro" id="IPR016166">
    <property type="entry name" value="FAD-bd_PCMH"/>
</dbReference>